<keyword evidence="6" id="KW-0732">Signal</keyword>
<comment type="subcellular location">
    <subcellularLocation>
        <location evidence="1">Cell membrane</location>
        <topology evidence="1">Single-pass type I membrane protein</topology>
    </subcellularLocation>
</comment>
<dbReference type="Pfam" id="PF00560">
    <property type="entry name" value="LRR_1"/>
    <property type="match status" value="7"/>
</dbReference>
<evidence type="ECO:0000256" key="6">
    <source>
        <dbReference type="ARBA" id="ARBA00022729"/>
    </source>
</evidence>
<keyword evidence="7" id="KW-0677">Repeat</keyword>
<dbReference type="Pfam" id="PF08263">
    <property type="entry name" value="LRRNT_2"/>
    <property type="match status" value="1"/>
</dbReference>
<evidence type="ECO:0000259" key="12">
    <source>
        <dbReference type="Pfam" id="PF08263"/>
    </source>
</evidence>
<feature type="transmembrane region" description="Helical" evidence="11">
    <location>
        <begin position="743"/>
        <end position="761"/>
    </location>
</feature>
<evidence type="ECO:0000256" key="1">
    <source>
        <dbReference type="ARBA" id="ARBA00004251"/>
    </source>
</evidence>
<evidence type="ECO:0000256" key="8">
    <source>
        <dbReference type="ARBA" id="ARBA00022989"/>
    </source>
</evidence>
<evidence type="ECO:0000256" key="9">
    <source>
        <dbReference type="ARBA" id="ARBA00023136"/>
    </source>
</evidence>
<dbReference type="AlphaFoldDB" id="A0A0E0M5R6"/>
<dbReference type="FunFam" id="3.80.10.10:FF:000403">
    <property type="entry name" value="Receptor-like protein 2"/>
    <property type="match status" value="1"/>
</dbReference>
<dbReference type="SUPFAM" id="SSF52058">
    <property type="entry name" value="L domain-like"/>
    <property type="match status" value="1"/>
</dbReference>
<evidence type="ECO:0000256" key="4">
    <source>
        <dbReference type="ARBA" id="ARBA00022614"/>
    </source>
</evidence>
<dbReference type="PANTHER" id="PTHR48060">
    <property type="entry name" value="DNA DAMAGE-REPAIR/TOLERATION PROTEIN DRT100"/>
    <property type="match status" value="1"/>
</dbReference>
<dbReference type="eggNOG" id="KOG0619">
    <property type="taxonomic scope" value="Eukaryota"/>
</dbReference>
<keyword evidence="3" id="KW-1003">Cell membrane</keyword>
<sequence length="770" mass="84587">MPRQSLTLELESMTKQRDDLQEKLGQEEQKSTSILILICTYTRRVFLTDTPPHGPLRLSHPAVCPVTVVTDNKENPGCSIGICIISDRRSPEAADSCTKQEMRSLLRFLAGLSHDVGLTASWHNSTDCCSWEGITCSREGTVAEVSLASRGLQGHISPSLGDLTSLVCLNLSHNSLSGGLPLELVSSRSIVVLDVSFNRLTGGLGELPSSTPYRPLQVLNISSNLFTGLFPSNTWEMMNNLITLNASNNSFTGQIPTSFCASAPSFAVLELSYNQFSGRIPTGLGECSMLTLLSAGHNNLIGALPDEIFDITSLKHLWFPNNQLEGSIIGITKLKNLVTIDIGENKLSGSLPNSIGQLKTLEKLNLEYNNMFGGLPSTLGNCTKLMTMKLGGNNLSGDLDNVNFSTLGNLRSLDLISNNFTGTVPESIYSCRNLTALRLSYNRFHGQLSEKIGNLKYLSFVSLVGISLRNITSALQILQNCKTLTTLFIGYNFMHETMPKDDEIYGFENLRIFSLNDCSLTGKIPHWLSKLTNLEMLFLYNNQLNGPVPYWISSLNFLFHIDMSNNSLSGEIPLALVEMPMLQTSNVAIRTFELPISRSHSLQYQITSSFPKVLNLGTNNFTGMIPNEIGHLKALLLLNLSSNRLSGKIPDSIYNLTNLQVLDLSRNNLNGTIPDALNKLHFLSVFNISNNDLEGSVPNVGQLTTFLSNSFDGNPRLCGPMLTRHCDSTETPSVSTEHTDTNGMIVFMISFGTFFGVGVLYDQNVLSRFF</sequence>
<keyword evidence="10" id="KW-0175">Coiled coil</keyword>
<dbReference type="InterPro" id="IPR013210">
    <property type="entry name" value="LRR_N_plant-typ"/>
</dbReference>
<dbReference type="Gramene" id="OPUNC10G02770.1">
    <property type="protein sequence ID" value="OPUNC10G02770.1"/>
    <property type="gene ID" value="OPUNC10G02770"/>
</dbReference>
<dbReference type="SUPFAM" id="SSF52047">
    <property type="entry name" value="RNI-like"/>
    <property type="match status" value="1"/>
</dbReference>
<evidence type="ECO:0000256" key="7">
    <source>
        <dbReference type="ARBA" id="ARBA00022737"/>
    </source>
</evidence>
<evidence type="ECO:0000256" key="5">
    <source>
        <dbReference type="ARBA" id="ARBA00022692"/>
    </source>
</evidence>
<dbReference type="InterPro" id="IPR053211">
    <property type="entry name" value="DNA_repair-toleration"/>
</dbReference>
<feature type="coiled-coil region" evidence="10">
    <location>
        <begin position="3"/>
        <end position="30"/>
    </location>
</feature>
<dbReference type="Proteomes" id="UP000026962">
    <property type="component" value="Chromosome 10"/>
</dbReference>
<reference evidence="13" key="1">
    <citation type="submission" date="2015-04" db="UniProtKB">
        <authorList>
            <consortium name="EnsemblPlants"/>
        </authorList>
    </citation>
    <scope>IDENTIFICATION</scope>
</reference>
<keyword evidence="4" id="KW-0433">Leucine-rich repeat</keyword>
<dbReference type="EnsemblPlants" id="OPUNC10G02770.1">
    <property type="protein sequence ID" value="OPUNC10G02770.1"/>
    <property type="gene ID" value="OPUNC10G02770"/>
</dbReference>
<organism evidence="13">
    <name type="scientific">Oryza punctata</name>
    <name type="common">Red rice</name>
    <dbReference type="NCBI Taxonomy" id="4537"/>
    <lineage>
        <taxon>Eukaryota</taxon>
        <taxon>Viridiplantae</taxon>
        <taxon>Streptophyta</taxon>
        <taxon>Embryophyta</taxon>
        <taxon>Tracheophyta</taxon>
        <taxon>Spermatophyta</taxon>
        <taxon>Magnoliopsida</taxon>
        <taxon>Liliopsida</taxon>
        <taxon>Poales</taxon>
        <taxon>Poaceae</taxon>
        <taxon>BOP clade</taxon>
        <taxon>Oryzoideae</taxon>
        <taxon>Oryzeae</taxon>
        <taxon>Oryzinae</taxon>
        <taxon>Oryza</taxon>
    </lineage>
</organism>
<dbReference type="Pfam" id="PF13855">
    <property type="entry name" value="LRR_8"/>
    <property type="match status" value="2"/>
</dbReference>
<dbReference type="Gene3D" id="3.80.10.10">
    <property type="entry name" value="Ribonuclease Inhibitor"/>
    <property type="match status" value="3"/>
</dbReference>
<feature type="domain" description="Leucine-rich repeat-containing N-terminal plant-type" evidence="12">
    <location>
        <begin position="100"/>
        <end position="137"/>
    </location>
</feature>
<reference evidence="13" key="2">
    <citation type="submission" date="2018-05" db="EMBL/GenBank/DDBJ databases">
        <title>OpunRS2 (Oryza punctata Reference Sequence Version 2).</title>
        <authorList>
            <person name="Zhang J."/>
            <person name="Kudrna D."/>
            <person name="Lee S."/>
            <person name="Talag J."/>
            <person name="Welchert J."/>
            <person name="Wing R.A."/>
        </authorList>
    </citation>
    <scope>NUCLEOTIDE SEQUENCE [LARGE SCALE GENOMIC DNA]</scope>
</reference>
<dbReference type="GO" id="GO:0005886">
    <property type="term" value="C:plasma membrane"/>
    <property type="evidence" value="ECO:0007669"/>
    <property type="project" value="UniProtKB-SubCell"/>
</dbReference>
<dbReference type="SMART" id="SM00365">
    <property type="entry name" value="LRR_SD22"/>
    <property type="match status" value="4"/>
</dbReference>
<dbReference type="PRINTS" id="PR00019">
    <property type="entry name" value="LEURICHRPT"/>
</dbReference>
<dbReference type="FunFam" id="3.80.10.10:FF:000530">
    <property type="entry name" value="Receptor-like protein 2"/>
    <property type="match status" value="1"/>
</dbReference>
<dbReference type="InterPro" id="IPR003591">
    <property type="entry name" value="Leu-rich_rpt_typical-subtyp"/>
</dbReference>
<proteinExistence type="inferred from homology"/>
<dbReference type="InterPro" id="IPR032675">
    <property type="entry name" value="LRR_dom_sf"/>
</dbReference>
<evidence type="ECO:0000256" key="2">
    <source>
        <dbReference type="ARBA" id="ARBA00009592"/>
    </source>
</evidence>
<dbReference type="STRING" id="4537.A0A0E0M5R6"/>
<evidence type="ECO:0000313" key="13">
    <source>
        <dbReference type="EnsemblPlants" id="OPUNC10G02770.1"/>
    </source>
</evidence>
<protein>
    <recommendedName>
        <fullName evidence="12">Leucine-rich repeat-containing N-terminal plant-type domain-containing protein</fullName>
    </recommendedName>
</protein>
<comment type="similarity">
    <text evidence="2">Belongs to the RLP family.</text>
</comment>
<keyword evidence="14" id="KW-1185">Reference proteome</keyword>
<name>A0A0E0M5R6_ORYPU</name>
<dbReference type="PANTHER" id="PTHR48060:SF19">
    <property type="entry name" value="LEUCINE-RICH REPEAT-CONTAINING N-TERMINAL PLANT-TYPE DOMAIN-CONTAINING PROTEIN"/>
    <property type="match status" value="1"/>
</dbReference>
<evidence type="ECO:0000256" key="10">
    <source>
        <dbReference type="SAM" id="Coils"/>
    </source>
</evidence>
<dbReference type="SMART" id="SM00369">
    <property type="entry name" value="LRR_TYP"/>
    <property type="match status" value="6"/>
</dbReference>
<keyword evidence="5 11" id="KW-0812">Transmembrane</keyword>
<evidence type="ECO:0000256" key="11">
    <source>
        <dbReference type="SAM" id="Phobius"/>
    </source>
</evidence>
<evidence type="ECO:0000313" key="14">
    <source>
        <dbReference type="Proteomes" id="UP000026962"/>
    </source>
</evidence>
<dbReference type="HOGENOM" id="CLU_000288_22_9_1"/>
<keyword evidence="8 11" id="KW-1133">Transmembrane helix</keyword>
<keyword evidence="9 11" id="KW-0472">Membrane</keyword>
<dbReference type="InterPro" id="IPR001611">
    <property type="entry name" value="Leu-rich_rpt"/>
</dbReference>
<evidence type="ECO:0000256" key="3">
    <source>
        <dbReference type="ARBA" id="ARBA00022475"/>
    </source>
</evidence>
<accession>A0A0E0M5R6</accession>
<dbReference type="OMA" id="HCDATET"/>
<dbReference type="FunFam" id="3.80.10.10:FF:000213">
    <property type="entry name" value="Tyrosine-sulfated glycopeptide receptor 1"/>
    <property type="match status" value="1"/>
</dbReference>